<evidence type="ECO:0000313" key="3">
    <source>
        <dbReference type="EMBL" id="KAJ7217251.1"/>
    </source>
</evidence>
<protein>
    <submittedName>
        <fullName evidence="2">Uncharacterized protein</fullName>
    </submittedName>
</protein>
<feature type="region of interest" description="Disordered" evidence="1">
    <location>
        <begin position="1"/>
        <end position="31"/>
    </location>
</feature>
<evidence type="ECO:0000313" key="4">
    <source>
        <dbReference type="Proteomes" id="UP001219525"/>
    </source>
</evidence>
<reference evidence="2" key="1">
    <citation type="submission" date="2023-03" db="EMBL/GenBank/DDBJ databases">
        <title>Massive genome expansion in bonnet fungi (Mycena s.s.) driven by repeated elements and novel gene families across ecological guilds.</title>
        <authorList>
            <consortium name="Lawrence Berkeley National Laboratory"/>
            <person name="Harder C.B."/>
            <person name="Miyauchi S."/>
            <person name="Viragh M."/>
            <person name="Kuo A."/>
            <person name="Thoen E."/>
            <person name="Andreopoulos B."/>
            <person name="Lu D."/>
            <person name="Skrede I."/>
            <person name="Drula E."/>
            <person name="Henrissat B."/>
            <person name="Morin E."/>
            <person name="Kohler A."/>
            <person name="Barry K."/>
            <person name="LaButti K."/>
            <person name="Morin E."/>
            <person name="Salamov A."/>
            <person name="Lipzen A."/>
            <person name="Mereny Z."/>
            <person name="Hegedus B."/>
            <person name="Baldrian P."/>
            <person name="Stursova M."/>
            <person name="Weitz H."/>
            <person name="Taylor A."/>
            <person name="Grigoriev I.V."/>
            <person name="Nagy L.G."/>
            <person name="Martin F."/>
            <person name="Kauserud H."/>
        </authorList>
    </citation>
    <scope>NUCLEOTIDE SEQUENCE</scope>
    <source>
        <strain evidence="2">9144</strain>
    </source>
</reference>
<feature type="region of interest" description="Disordered" evidence="1">
    <location>
        <begin position="62"/>
        <end position="86"/>
    </location>
</feature>
<dbReference type="AlphaFoldDB" id="A0AAD6VMF6"/>
<name>A0AAD6VMF6_9AGAR</name>
<evidence type="ECO:0000256" key="1">
    <source>
        <dbReference type="SAM" id="MobiDB-lite"/>
    </source>
</evidence>
<feature type="compositionally biased region" description="Polar residues" evidence="1">
    <location>
        <begin position="9"/>
        <end position="22"/>
    </location>
</feature>
<evidence type="ECO:0000313" key="2">
    <source>
        <dbReference type="EMBL" id="KAJ7217250.1"/>
    </source>
</evidence>
<accession>A0AAD6VMF6</accession>
<dbReference type="Proteomes" id="UP001219525">
    <property type="component" value="Unassembled WGS sequence"/>
</dbReference>
<organism evidence="2 4">
    <name type="scientific">Mycena pura</name>
    <dbReference type="NCBI Taxonomy" id="153505"/>
    <lineage>
        <taxon>Eukaryota</taxon>
        <taxon>Fungi</taxon>
        <taxon>Dikarya</taxon>
        <taxon>Basidiomycota</taxon>
        <taxon>Agaricomycotina</taxon>
        <taxon>Agaricomycetes</taxon>
        <taxon>Agaricomycetidae</taxon>
        <taxon>Agaricales</taxon>
        <taxon>Marasmiineae</taxon>
        <taxon>Mycenaceae</taxon>
        <taxon>Mycena</taxon>
    </lineage>
</organism>
<keyword evidence="4" id="KW-1185">Reference proteome</keyword>
<proteinExistence type="predicted"/>
<gene>
    <name evidence="2" type="ORF">GGX14DRAFT_440818</name>
    <name evidence="3" type="ORF">GGX14DRAFT_440819</name>
</gene>
<comment type="caution">
    <text evidence="2">The sequence shown here is derived from an EMBL/GenBank/DDBJ whole genome shotgun (WGS) entry which is preliminary data.</text>
</comment>
<dbReference type="EMBL" id="JARJCW010000014">
    <property type="protein sequence ID" value="KAJ7217250.1"/>
    <property type="molecule type" value="Genomic_DNA"/>
</dbReference>
<sequence>MEIPDPEAASTSEPAQATTNRDPLSWLDDGLPDLRTSPTDYFELTQNFDITQYLHILASGVGKSTEAGNKKIDETEDTGSDSKAAA</sequence>
<dbReference type="EMBL" id="JARJCW010000014">
    <property type="protein sequence ID" value="KAJ7217251.1"/>
    <property type="molecule type" value="Genomic_DNA"/>
</dbReference>